<dbReference type="RefSeq" id="WP_184666509.1">
    <property type="nucleotide sequence ID" value="NZ_BAABAI010000034.1"/>
</dbReference>
<protein>
    <submittedName>
        <fullName evidence="1">Uncharacterized protein</fullName>
    </submittedName>
</protein>
<proteinExistence type="predicted"/>
<evidence type="ECO:0000313" key="2">
    <source>
        <dbReference type="Proteomes" id="UP000542674"/>
    </source>
</evidence>
<dbReference type="AlphaFoldDB" id="A0A7W7SZD4"/>
<organism evidence="1 2">
    <name type="scientific">Saccharothrix violaceirubra</name>
    <dbReference type="NCBI Taxonomy" id="413306"/>
    <lineage>
        <taxon>Bacteria</taxon>
        <taxon>Bacillati</taxon>
        <taxon>Actinomycetota</taxon>
        <taxon>Actinomycetes</taxon>
        <taxon>Pseudonocardiales</taxon>
        <taxon>Pseudonocardiaceae</taxon>
        <taxon>Saccharothrix</taxon>
    </lineage>
</organism>
<comment type="caution">
    <text evidence="1">The sequence shown here is derived from an EMBL/GenBank/DDBJ whole genome shotgun (WGS) entry which is preliminary data.</text>
</comment>
<sequence length="65" mass="7484">MSSDNLFIPSVHARVHAWDRDDQDGYLQDQRHAARLTVARHAHDRDDCVVLLDMLGLLPDTNPRH</sequence>
<dbReference type="EMBL" id="JACHJS010000001">
    <property type="protein sequence ID" value="MBB4963763.1"/>
    <property type="molecule type" value="Genomic_DNA"/>
</dbReference>
<accession>A0A7W7SZD4</accession>
<name>A0A7W7SZD4_9PSEU</name>
<gene>
    <name evidence="1" type="ORF">F4559_001122</name>
</gene>
<evidence type="ECO:0000313" key="1">
    <source>
        <dbReference type="EMBL" id="MBB4963763.1"/>
    </source>
</evidence>
<dbReference type="Proteomes" id="UP000542674">
    <property type="component" value="Unassembled WGS sequence"/>
</dbReference>
<keyword evidence="2" id="KW-1185">Reference proteome</keyword>
<reference evidence="1 2" key="1">
    <citation type="submission" date="2020-08" db="EMBL/GenBank/DDBJ databases">
        <title>Sequencing the genomes of 1000 actinobacteria strains.</title>
        <authorList>
            <person name="Klenk H.-P."/>
        </authorList>
    </citation>
    <scope>NUCLEOTIDE SEQUENCE [LARGE SCALE GENOMIC DNA]</scope>
    <source>
        <strain evidence="1 2">DSM 45084</strain>
    </source>
</reference>